<sequence>MNVTLAPLHTATSRLLCQRERRNEGWSPVVLQALQGFSSANYSRAVLMGGSAKELVGASRQISAPDAGTLTSGTIRGASLRSMSAQPAAAAPVPGQLPHGQGSGVHGQSGGVPSTEFSYPVMVEACAVEIIKAVDVALGKLEQQKKDCNSPQAGADGADISQLSGEAIVNKRSRRLQSVQSGAANLHMQVQQQELQDIISGDKGGAAPRPYLDVVGEQHANGTDMYGQPGALWNNTKSFDFEADGDRVC</sequence>
<keyword evidence="3" id="KW-1185">Reference proteome</keyword>
<feature type="region of interest" description="Disordered" evidence="1">
    <location>
        <begin position="81"/>
        <end position="111"/>
    </location>
</feature>
<protein>
    <submittedName>
        <fullName evidence="2">Uncharacterized protein</fullName>
    </submittedName>
</protein>
<dbReference type="AlphaFoldDB" id="A0AAE0LK25"/>
<reference evidence="2 3" key="1">
    <citation type="journal article" date="2015" name="Genome Biol. Evol.">
        <title>Comparative Genomics of a Bacterivorous Green Alga Reveals Evolutionary Causalities and Consequences of Phago-Mixotrophic Mode of Nutrition.</title>
        <authorList>
            <person name="Burns J.A."/>
            <person name="Paasch A."/>
            <person name="Narechania A."/>
            <person name="Kim E."/>
        </authorList>
    </citation>
    <scope>NUCLEOTIDE SEQUENCE [LARGE SCALE GENOMIC DNA]</scope>
    <source>
        <strain evidence="2 3">PLY_AMNH</strain>
    </source>
</reference>
<gene>
    <name evidence="2" type="ORF">CYMTET_4487</name>
</gene>
<evidence type="ECO:0000313" key="2">
    <source>
        <dbReference type="EMBL" id="KAK3288032.1"/>
    </source>
</evidence>
<organism evidence="2 3">
    <name type="scientific">Cymbomonas tetramitiformis</name>
    <dbReference type="NCBI Taxonomy" id="36881"/>
    <lineage>
        <taxon>Eukaryota</taxon>
        <taxon>Viridiplantae</taxon>
        <taxon>Chlorophyta</taxon>
        <taxon>Pyramimonadophyceae</taxon>
        <taxon>Pyramimonadales</taxon>
        <taxon>Pyramimonadaceae</taxon>
        <taxon>Cymbomonas</taxon>
    </lineage>
</organism>
<comment type="caution">
    <text evidence="2">The sequence shown here is derived from an EMBL/GenBank/DDBJ whole genome shotgun (WGS) entry which is preliminary data.</text>
</comment>
<name>A0AAE0LK25_9CHLO</name>
<evidence type="ECO:0000256" key="1">
    <source>
        <dbReference type="SAM" id="MobiDB-lite"/>
    </source>
</evidence>
<proteinExistence type="predicted"/>
<feature type="compositionally biased region" description="Gly residues" evidence="1">
    <location>
        <begin position="101"/>
        <end position="110"/>
    </location>
</feature>
<dbReference type="Proteomes" id="UP001190700">
    <property type="component" value="Unassembled WGS sequence"/>
</dbReference>
<feature type="compositionally biased region" description="Low complexity" evidence="1">
    <location>
        <begin position="85"/>
        <end position="100"/>
    </location>
</feature>
<evidence type="ECO:0000313" key="3">
    <source>
        <dbReference type="Proteomes" id="UP001190700"/>
    </source>
</evidence>
<dbReference type="EMBL" id="LGRX02000632">
    <property type="protein sequence ID" value="KAK3288032.1"/>
    <property type="molecule type" value="Genomic_DNA"/>
</dbReference>
<accession>A0AAE0LK25</accession>